<feature type="compositionally biased region" description="Polar residues" evidence="1">
    <location>
        <begin position="291"/>
        <end position="302"/>
    </location>
</feature>
<dbReference type="Proteomes" id="UP000822688">
    <property type="component" value="Chromosome 2"/>
</dbReference>
<sequence>MAPKFDPGSCPKPEPPPAPSCLDLLGAHPCICTTCTCGTHKCVPAETSKFQPLNITGKDLRMQGTTEYNDRFYGMKSGTTRTMKDMTSLPGCYPQGDYYPRPLHTDYTGFFDKKPIFPGKLFNPKTSQKEGPTFYGQTVYTDCYKKWEAEPRSAFKPPGFEPAKEEFDDRTTYTTQFKDFSKPEQPWRKSEHWPHKYTLCEVCHPTKSGPFKTKEEDVKVVNMKGADLSGRTTYNDYYYNQGQSESSRTVKPIRWGAKVEPLDGSTTYSDKFRRPPNKDKSLCPVMMRPMPTNTVSHHQCYP</sequence>
<evidence type="ECO:0000313" key="2">
    <source>
        <dbReference type="EMBL" id="KAG0588597.1"/>
    </source>
</evidence>
<feature type="compositionally biased region" description="Basic and acidic residues" evidence="1">
    <location>
        <begin position="270"/>
        <end position="281"/>
    </location>
</feature>
<organism evidence="2 3">
    <name type="scientific">Ceratodon purpureus</name>
    <name type="common">Fire moss</name>
    <name type="synonym">Dicranum purpureum</name>
    <dbReference type="NCBI Taxonomy" id="3225"/>
    <lineage>
        <taxon>Eukaryota</taxon>
        <taxon>Viridiplantae</taxon>
        <taxon>Streptophyta</taxon>
        <taxon>Embryophyta</taxon>
        <taxon>Bryophyta</taxon>
        <taxon>Bryophytina</taxon>
        <taxon>Bryopsida</taxon>
        <taxon>Dicranidae</taxon>
        <taxon>Pseudoditrichales</taxon>
        <taxon>Ditrichaceae</taxon>
        <taxon>Ceratodon</taxon>
    </lineage>
</organism>
<comment type="caution">
    <text evidence="2">The sequence shown here is derived from an EMBL/GenBank/DDBJ whole genome shotgun (WGS) entry which is preliminary data.</text>
</comment>
<name>A0A8T0IZD0_CERPU</name>
<proteinExistence type="predicted"/>
<keyword evidence="3" id="KW-1185">Reference proteome</keyword>
<evidence type="ECO:0008006" key="4">
    <source>
        <dbReference type="Google" id="ProtNLM"/>
    </source>
</evidence>
<evidence type="ECO:0000256" key="1">
    <source>
        <dbReference type="SAM" id="MobiDB-lite"/>
    </source>
</evidence>
<accession>A0A8T0IZD0</accession>
<dbReference type="EMBL" id="CM026422">
    <property type="protein sequence ID" value="KAG0588597.1"/>
    <property type="molecule type" value="Genomic_DNA"/>
</dbReference>
<feature type="region of interest" description="Disordered" evidence="1">
    <location>
        <begin position="264"/>
        <end position="302"/>
    </location>
</feature>
<evidence type="ECO:0000313" key="3">
    <source>
        <dbReference type="Proteomes" id="UP000822688"/>
    </source>
</evidence>
<dbReference type="OrthoDB" id="1911682at2759"/>
<gene>
    <name evidence="2" type="ORF">KC19_2G255100</name>
</gene>
<dbReference type="AlphaFoldDB" id="A0A8T0IZD0"/>
<protein>
    <recommendedName>
        <fullName evidence="4">Stabilizer of axonemal microtubules 2</fullName>
    </recommendedName>
</protein>
<reference evidence="2" key="1">
    <citation type="submission" date="2020-06" db="EMBL/GenBank/DDBJ databases">
        <title>WGS assembly of Ceratodon purpureus strain R40.</title>
        <authorList>
            <person name="Carey S.B."/>
            <person name="Jenkins J."/>
            <person name="Shu S."/>
            <person name="Lovell J.T."/>
            <person name="Sreedasyam A."/>
            <person name="Maumus F."/>
            <person name="Tiley G.P."/>
            <person name="Fernandez-Pozo N."/>
            <person name="Barry K."/>
            <person name="Chen C."/>
            <person name="Wang M."/>
            <person name="Lipzen A."/>
            <person name="Daum C."/>
            <person name="Saski C.A."/>
            <person name="Payton A.C."/>
            <person name="Mcbreen J.C."/>
            <person name="Conrad R.E."/>
            <person name="Kollar L.M."/>
            <person name="Olsson S."/>
            <person name="Huttunen S."/>
            <person name="Landis J.B."/>
            <person name="Wickett N.J."/>
            <person name="Johnson M.G."/>
            <person name="Rensing S.A."/>
            <person name="Grimwood J."/>
            <person name="Schmutz J."/>
            <person name="Mcdaniel S.F."/>
        </authorList>
    </citation>
    <scope>NUCLEOTIDE SEQUENCE</scope>
    <source>
        <strain evidence="2">R40</strain>
    </source>
</reference>